<dbReference type="EMBL" id="KB908866">
    <property type="protein sequence ID" value="EOA81323.1"/>
    <property type="molecule type" value="Genomic_DNA"/>
</dbReference>
<feature type="region of interest" description="Disordered" evidence="2">
    <location>
        <begin position="261"/>
        <end position="288"/>
    </location>
</feature>
<dbReference type="InterPro" id="IPR046707">
    <property type="entry name" value="DUF6780"/>
</dbReference>
<feature type="region of interest" description="Disordered" evidence="2">
    <location>
        <begin position="1"/>
        <end position="31"/>
    </location>
</feature>
<keyword evidence="5" id="KW-1185">Reference proteome</keyword>
<dbReference type="RefSeq" id="XP_008030826.1">
    <property type="nucleotide sequence ID" value="XM_008032635.1"/>
</dbReference>
<feature type="domain" description="Septin-type G" evidence="3">
    <location>
        <begin position="228"/>
        <end position="554"/>
    </location>
</feature>
<dbReference type="HOGENOM" id="CLU_018628_0_1_1"/>
<evidence type="ECO:0000259" key="3">
    <source>
        <dbReference type="PROSITE" id="PS51719"/>
    </source>
</evidence>
<feature type="compositionally biased region" description="Polar residues" evidence="2">
    <location>
        <begin position="104"/>
        <end position="115"/>
    </location>
</feature>
<protein>
    <recommendedName>
        <fullName evidence="3">Septin-type G domain-containing protein</fullName>
    </recommendedName>
</protein>
<name>R0JJ00_EXST2</name>
<dbReference type="Gene3D" id="3.40.50.300">
    <property type="entry name" value="P-loop containing nucleotide triphosphate hydrolases"/>
    <property type="match status" value="1"/>
</dbReference>
<dbReference type="eggNOG" id="KOG2655">
    <property type="taxonomic scope" value="Eukaryota"/>
</dbReference>
<reference evidence="4 5" key="2">
    <citation type="journal article" date="2013" name="PLoS Genet.">
        <title>Comparative genome structure, secondary metabolite, and effector coding capacity across Cochliobolus pathogens.</title>
        <authorList>
            <person name="Condon B.J."/>
            <person name="Leng Y."/>
            <person name="Wu D."/>
            <person name="Bushley K.E."/>
            <person name="Ohm R.A."/>
            <person name="Otillar R."/>
            <person name="Martin J."/>
            <person name="Schackwitz W."/>
            <person name="Grimwood J."/>
            <person name="MohdZainudin N."/>
            <person name="Xue C."/>
            <person name="Wang R."/>
            <person name="Manning V.A."/>
            <person name="Dhillon B."/>
            <person name="Tu Z.J."/>
            <person name="Steffenson B.J."/>
            <person name="Salamov A."/>
            <person name="Sun H."/>
            <person name="Lowry S."/>
            <person name="LaButti K."/>
            <person name="Han J."/>
            <person name="Copeland A."/>
            <person name="Lindquist E."/>
            <person name="Barry K."/>
            <person name="Schmutz J."/>
            <person name="Baker S.E."/>
            <person name="Ciuffetti L.M."/>
            <person name="Grigoriev I.V."/>
            <person name="Zhong S."/>
            <person name="Turgeon B.G."/>
        </authorList>
    </citation>
    <scope>NUCLEOTIDE SEQUENCE [LARGE SCALE GENOMIC DNA]</scope>
    <source>
        <strain evidence="5">28A</strain>
    </source>
</reference>
<sequence>MRPLLGGDAATPAVKPPRSRKPSVDHVAPVSNVPTSFVFKRLEDLEQPAAPLHAASPVARQDHGTFGVQSLADTLEAAFGPDDAPRGTESHKTTKTKAHRPKSSRSVSHGSSTDSPALPEATKAATSHKLKRDLSNHGSLPLKLPGADVPSPYPASAMPSTPTSASITSLKLSDEEFAMEEFTSQAAMSSGEEEEQVEVQQDVMSFPQLVMPVMQMPKRRPFTTKGKAMSKLKIMIAGEKGVGKSSLVRSIVQACEDIVHVDPLSSNSPPRTPKHGSRAKKRGHAGTTRVAEIHASTKPYPHWWTDLDETRGLRRRKSITDSVLERNICFVDTPGYSPGPTDGEYMGTVINYVESLLYQISSVVSLQDNDALGLVSGSGGVLVDVVIYLLSPGKDITKDIECMQRLSHLTNVIPIIAKSDTLPAHEVVALKTSILAQLQTTAFKPFFFGETIDDALLKVQALPLAKTAVSGVSSEAAQYPFTTPTYPYAVSSTLGPDHETMDASLLMSPDYVQPLLPSELTTLVKQIFDPESITWLRHAAAKKFVTWRRRMKLPGDSTMLQGMIQPRSPTAASVGLNGAVANSSSVFSAMSPSGVLVPGSGSPFYPSNLQSPMFASSTSLANSEALEPPGNFSLARYGNSLQNEQPFSEIRIARWATDLQRSRRNERDRFEELQSNERAKWLLERVSEEVSKGTIVASPDGAPRAEWAMVRHCDEKKVRSASQRYAKAVGLDSRDPLGLCNLSDELKRQSYVLVKVLGGVSVLGAVTIAVMRACGVETTLSPSSWWHWVTATN</sequence>
<accession>R0JJ00</accession>
<dbReference type="OrthoDB" id="4150765at2759"/>
<dbReference type="GeneID" id="19406417"/>
<dbReference type="InterPro" id="IPR030379">
    <property type="entry name" value="G_SEPTIN_dom"/>
</dbReference>
<evidence type="ECO:0000313" key="5">
    <source>
        <dbReference type="Proteomes" id="UP000016935"/>
    </source>
</evidence>
<feature type="compositionally biased region" description="Low complexity" evidence="2">
    <location>
        <begin position="154"/>
        <end position="165"/>
    </location>
</feature>
<dbReference type="GO" id="GO:0005525">
    <property type="term" value="F:GTP binding"/>
    <property type="evidence" value="ECO:0007669"/>
    <property type="project" value="UniProtKB-KW"/>
</dbReference>
<dbReference type="SUPFAM" id="SSF52540">
    <property type="entry name" value="P-loop containing nucleoside triphosphate hydrolases"/>
    <property type="match status" value="1"/>
</dbReference>
<dbReference type="InterPro" id="IPR027417">
    <property type="entry name" value="P-loop_NTPase"/>
</dbReference>
<dbReference type="Pfam" id="PF20571">
    <property type="entry name" value="DUF6780"/>
    <property type="match status" value="1"/>
</dbReference>
<feature type="region of interest" description="Disordered" evidence="2">
    <location>
        <begin position="53"/>
        <end position="165"/>
    </location>
</feature>
<feature type="compositionally biased region" description="Basic residues" evidence="2">
    <location>
        <begin position="93"/>
        <end position="103"/>
    </location>
</feature>
<feature type="compositionally biased region" description="Basic and acidic residues" evidence="2">
    <location>
        <begin position="83"/>
        <end position="92"/>
    </location>
</feature>
<gene>
    <name evidence="4" type="ORF">SETTUDRAFT_99177</name>
</gene>
<dbReference type="Pfam" id="PF00735">
    <property type="entry name" value="Septin"/>
    <property type="match status" value="1"/>
</dbReference>
<dbReference type="STRING" id="671987.R0JJ00"/>
<evidence type="ECO:0000256" key="1">
    <source>
        <dbReference type="RuleBase" id="RU004560"/>
    </source>
</evidence>
<evidence type="ECO:0000313" key="4">
    <source>
        <dbReference type="EMBL" id="EOA81323.1"/>
    </source>
</evidence>
<proteinExistence type="inferred from homology"/>
<comment type="similarity">
    <text evidence="1">Belongs to the TRAFAC class TrmE-Era-EngA-EngB-Septin-like GTPase superfamily. Septin GTPase family.</text>
</comment>
<keyword evidence="1" id="KW-0342">GTP-binding</keyword>
<dbReference type="PANTHER" id="PTHR18884">
    <property type="entry name" value="SEPTIN"/>
    <property type="match status" value="1"/>
</dbReference>
<evidence type="ECO:0000256" key="2">
    <source>
        <dbReference type="SAM" id="MobiDB-lite"/>
    </source>
</evidence>
<reference evidence="4 5" key="1">
    <citation type="journal article" date="2012" name="PLoS Pathog.">
        <title>Diverse lifestyles and strategies of plant pathogenesis encoded in the genomes of eighteen Dothideomycetes fungi.</title>
        <authorList>
            <person name="Ohm R.A."/>
            <person name="Feau N."/>
            <person name="Henrissat B."/>
            <person name="Schoch C.L."/>
            <person name="Horwitz B.A."/>
            <person name="Barry K.W."/>
            <person name="Condon B.J."/>
            <person name="Copeland A.C."/>
            <person name="Dhillon B."/>
            <person name="Glaser F."/>
            <person name="Hesse C.N."/>
            <person name="Kosti I."/>
            <person name="LaButti K."/>
            <person name="Lindquist E.A."/>
            <person name="Lucas S."/>
            <person name="Salamov A.A."/>
            <person name="Bradshaw R.E."/>
            <person name="Ciuffetti L."/>
            <person name="Hamelin R.C."/>
            <person name="Kema G.H.J."/>
            <person name="Lawrence C."/>
            <person name="Scott J.A."/>
            <person name="Spatafora J.W."/>
            <person name="Turgeon B.G."/>
            <person name="de Wit P.J.G.M."/>
            <person name="Zhong S."/>
            <person name="Goodwin S.B."/>
            <person name="Grigoriev I.V."/>
        </authorList>
    </citation>
    <scope>NUCLEOTIDE SEQUENCE [LARGE SCALE GENOMIC DNA]</scope>
    <source>
        <strain evidence="5">28A</strain>
    </source>
</reference>
<feature type="compositionally biased region" description="Basic residues" evidence="2">
    <location>
        <begin position="272"/>
        <end position="284"/>
    </location>
</feature>
<dbReference type="PROSITE" id="PS51719">
    <property type="entry name" value="G_SEPTIN"/>
    <property type="match status" value="1"/>
</dbReference>
<organism evidence="4 5">
    <name type="scientific">Exserohilum turcicum (strain 28A)</name>
    <name type="common">Northern leaf blight fungus</name>
    <name type="synonym">Setosphaeria turcica</name>
    <dbReference type="NCBI Taxonomy" id="671987"/>
    <lineage>
        <taxon>Eukaryota</taxon>
        <taxon>Fungi</taxon>
        <taxon>Dikarya</taxon>
        <taxon>Ascomycota</taxon>
        <taxon>Pezizomycotina</taxon>
        <taxon>Dothideomycetes</taxon>
        <taxon>Pleosporomycetidae</taxon>
        <taxon>Pleosporales</taxon>
        <taxon>Pleosporineae</taxon>
        <taxon>Pleosporaceae</taxon>
        <taxon>Exserohilum</taxon>
    </lineage>
</organism>
<keyword evidence="1" id="KW-0547">Nucleotide-binding</keyword>
<dbReference type="Proteomes" id="UP000016935">
    <property type="component" value="Unassembled WGS sequence"/>
</dbReference>
<dbReference type="AlphaFoldDB" id="R0JJ00"/>